<keyword evidence="2 8" id="KW-0645">Protease</keyword>
<keyword evidence="3" id="KW-0227">DNA damage</keyword>
<dbReference type="SUPFAM" id="SSF143081">
    <property type="entry name" value="BB1717-like"/>
    <property type="match status" value="1"/>
</dbReference>
<evidence type="ECO:0000256" key="3">
    <source>
        <dbReference type="ARBA" id="ARBA00022763"/>
    </source>
</evidence>
<dbReference type="GO" id="GO:0106300">
    <property type="term" value="P:protein-DNA covalent cross-linking repair"/>
    <property type="evidence" value="ECO:0007669"/>
    <property type="project" value="InterPro"/>
</dbReference>
<evidence type="ECO:0000256" key="6">
    <source>
        <dbReference type="ARBA" id="ARBA00023125"/>
    </source>
</evidence>
<evidence type="ECO:0000256" key="1">
    <source>
        <dbReference type="ARBA" id="ARBA00008136"/>
    </source>
</evidence>
<dbReference type="KEGG" id="ttc:FOKN1_1368"/>
<dbReference type="InterPro" id="IPR036590">
    <property type="entry name" value="SRAP-like"/>
</dbReference>
<dbReference type="GO" id="GO:0003697">
    <property type="term" value="F:single-stranded DNA binding"/>
    <property type="evidence" value="ECO:0007669"/>
    <property type="project" value="InterPro"/>
</dbReference>
<evidence type="ECO:0000256" key="2">
    <source>
        <dbReference type="ARBA" id="ARBA00022670"/>
    </source>
</evidence>
<dbReference type="Proteomes" id="UP000218765">
    <property type="component" value="Chromosome"/>
</dbReference>
<evidence type="ECO:0000313" key="9">
    <source>
        <dbReference type="EMBL" id="BAZ93766.1"/>
    </source>
</evidence>
<dbReference type="AlphaFoldDB" id="A0A1Z4VQ56"/>
<dbReference type="RefSeq" id="WP_096365928.1">
    <property type="nucleotide sequence ID" value="NZ_AP018052.1"/>
</dbReference>
<dbReference type="Pfam" id="PF02586">
    <property type="entry name" value="SRAP"/>
    <property type="match status" value="1"/>
</dbReference>
<dbReference type="EMBL" id="AP018052">
    <property type="protein sequence ID" value="BAZ93766.1"/>
    <property type="molecule type" value="Genomic_DNA"/>
</dbReference>
<keyword evidence="4 8" id="KW-0378">Hydrolase</keyword>
<dbReference type="GO" id="GO:0008233">
    <property type="term" value="F:peptidase activity"/>
    <property type="evidence" value="ECO:0007669"/>
    <property type="project" value="UniProtKB-KW"/>
</dbReference>
<evidence type="ECO:0000256" key="5">
    <source>
        <dbReference type="ARBA" id="ARBA00023124"/>
    </source>
</evidence>
<dbReference type="PANTHER" id="PTHR13604:SF0">
    <property type="entry name" value="ABASIC SITE PROCESSING PROTEIN HMCES"/>
    <property type="match status" value="1"/>
</dbReference>
<protein>
    <recommendedName>
        <fullName evidence="8">Abasic site processing protein</fullName>
        <ecNumber evidence="8">3.4.-.-</ecNumber>
    </recommendedName>
</protein>
<dbReference type="EC" id="3.4.-.-" evidence="8"/>
<evidence type="ECO:0000256" key="4">
    <source>
        <dbReference type="ARBA" id="ARBA00022801"/>
    </source>
</evidence>
<dbReference type="GO" id="GO:0006508">
    <property type="term" value="P:proteolysis"/>
    <property type="evidence" value="ECO:0007669"/>
    <property type="project" value="UniProtKB-KW"/>
</dbReference>
<evidence type="ECO:0000313" key="10">
    <source>
        <dbReference type="Proteomes" id="UP000218765"/>
    </source>
</evidence>
<name>A0A1Z4VQ56_9GAMM</name>
<keyword evidence="6" id="KW-0238">DNA-binding</keyword>
<organism evidence="9 10">
    <name type="scientific">Thiohalobacter thiocyanaticus</name>
    <dbReference type="NCBI Taxonomy" id="585455"/>
    <lineage>
        <taxon>Bacteria</taxon>
        <taxon>Pseudomonadati</taxon>
        <taxon>Pseudomonadota</taxon>
        <taxon>Gammaproteobacteria</taxon>
        <taxon>Thiohalobacterales</taxon>
        <taxon>Thiohalobacteraceae</taxon>
        <taxon>Thiohalobacter</taxon>
    </lineage>
</organism>
<keyword evidence="10" id="KW-1185">Reference proteome</keyword>
<dbReference type="OrthoDB" id="6192129at2"/>
<dbReference type="InterPro" id="IPR003738">
    <property type="entry name" value="SRAP"/>
</dbReference>
<accession>A0A1Z4VQ56</accession>
<proteinExistence type="inferred from homology"/>
<dbReference type="PANTHER" id="PTHR13604">
    <property type="entry name" value="DC12-RELATED"/>
    <property type="match status" value="1"/>
</dbReference>
<evidence type="ECO:0000256" key="8">
    <source>
        <dbReference type="RuleBase" id="RU364100"/>
    </source>
</evidence>
<keyword evidence="5" id="KW-0190">Covalent protein-DNA linkage</keyword>
<sequence>MCGRFARTTPPEPFAELAKARCEVGALPPRYNLLPGQSVLAFRLDPAGERELVALHWPYIPPFEKQPKTRYSTINAKAETLTTSRLWRFPFQHFRCLIAADGFYEPKDTGEKRKLQYYFRRRDGEPFFMAGVWGRWEPPEGEVGEAFDSCAIITTEANAAVGEVHPRMPVILPPDAWAQWLDPAVTDPEQVQDLLEPAPDEGWEGYPVGYYTREDSPRVIERQN</sequence>
<dbReference type="GO" id="GO:0016829">
    <property type="term" value="F:lyase activity"/>
    <property type="evidence" value="ECO:0007669"/>
    <property type="project" value="UniProtKB-KW"/>
</dbReference>
<comment type="similarity">
    <text evidence="1 8">Belongs to the SOS response-associated peptidase family.</text>
</comment>
<dbReference type="Gene3D" id="3.90.1680.10">
    <property type="entry name" value="SOS response associated peptidase-like"/>
    <property type="match status" value="1"/>
</dbReference>
<evidence type="ECO:0000256" key="7">
    <source>
        <dbReference type="ARBA" id="ARBA00023239"/>
    </source>
</evidence>
<reference evidence="9 10" key="1">
    <citation type="submission" date="2017-05" db="EMBL/GenBank/DDBJ databases">
        <title>Thiocyanate degradation by Thiohalobacter thiocyanaticus FOKN1.</title>
        <authorList>
            <person name="Oshiki M."/>
            <person name="Fukushima T."/>
            <person name="Kawano S."/>
            <person name="Nakagawa J."/>
        </authorList>
    </citation>
    <scope>NUCLEOTIDE SEQUENCE [LARGE SCALE GENOMIC DNA]</scope>
    <source>
        <strain evidence="9 10">FOKN1</strain>
    </source>
</reference>
<keyword evidence="7" id="KW-0456">Lyase</keyword>
<gene>
    <name evidence="9" type="ORF">FOKN1_1368</name>
</gene>